<organism evidence="2 3">
    <name type="scientific">Zootermopsis nevadensis</name>
    <name type="common">Dampwood termite</name>
    <dbReference type="NCBI Taxonomy" id="136037"/>
    <lineage>
        <taxon>Eukaryota</taxon>
        <taxon>Metazoa</taxon>
        <taxon>Ecdysozoa</taxon>
        <taxon>Arthropoda</taxon>
        <taxon>Hexapoda</taxon>
        <taxon>Insecta</taxon>
        <taxon>Pterygota</taxon>
        <taxon>Neoptera</taxon>
        <taxon>Polyneoptera</taxon>
        <taxon>Dictyoptera</taxon>
        <taxon>Blattodea</taxon>
        <taxon>Blattoidea</taxon>
        <taxon>Termitoidae</taxon>
        <taxon>Termopsidae</taxon>
        <taxon>Zootermopsis</taxon>
    </lineage>
</organism>
<protein>
    <submittedName>
        <fullName evidence="2">Uncharacterized protein</fullName>
    </submittedName>
</protein>
<evidence type="ECO:0000256" key="1">
    <source>
        <dbReference type="SAM" id="MobiDB-lite"/>
    </source>
</evidence>
<evidence type="ECO:0000313" key="3">
    <source>
        <dbReference type="Proteomes" id="UP000027135"/>
    </source>
</evidence>
<evidence type="ECO:0000313" key="2">
    <source>
        <dbReference type="EMBL" id="KDR21069.1"/>
    </source>
</evidence>
<accession>A0A067RMW5</accession>
<feature type="region of interest" description="Disordered" evidence="1">
    <location>
        <begin position="63"/>
        <end position="83"/>
    </location>
</feature>
<dbReference type="InParanoid" id="A0A067RMW5"/>
<dbReference type="EMBL" id="KK852573">
    <property type="protein sequence ID" value="KDR21069.1"/>
    <property type="molecule type" value="Genomic_DNA"/>
</dbReference>
<gene>
    <name evidence="2" type="ORF">L798_04128</name>
</gene>
<proteinExistence type="predicted"/>
<keyword evidence="3" id="KW-1185">Reference proteome</keyword>
<feature type="compositionally biased region" description="Polar residues" evidence="1">
    <location>
        <begin position="74"/>
        <end position="83"/>
    </location>
</feature>
<reference evidence="2 3" key="1">
    <citation type="journal article" date="2014" name="Nat. Commun.">
        <title>Molecular traces of alternative social organization in a termite genome.</title>
        <authorList>
            <person name="Terrapon N."/>
            <person name="Li C."/>
            <person name="Robertson H.M."/>
            <person name="Ji L."/>
            <person name="Meng X."/>
            <person name="Booth W."/>
            <person name="Chen Z."/>
            <person name="Childers C.P."/>
            <person name="Glastad K.M."/>
            <person name="Gokhale K."/>
            <person name="Gowin J."/>
            <person name="Gronenberg W."/>
            <person name="Hermansen R.A."/>
            <person name="Hu H."/>
            <person name="Hunt B.G."/>
            <person name="Huylmans A.K."/>
            <person name="Khalil S.M."/>
            <person name="Mitchell R.D."/>
            <person name="Munoz-Torres M.C."/>
            <person name="Mustard J.A."/>
            <person name="Pan H."/>
            <person name="Reese J.T."/>
            <person name="Scharf M.E."/>
            <person name="Sun F."/>
            <person name="Vogel H."/>
            <person name="Xiao J."/>
            <person name="Yang W."/>
            <person name="Yang Z."/>
            <person name="Yang Z."/>
            <person name="Zhou J."/>
            <person name="Zhu J."/>
            <person name="Brent C.S."/>
            <person name="Elsik C.G."/>
            <person name="Goodisman M.A."/>
            <person name="Liberles D.A."/>
            <person name="Roe R.M."/>
            <person name="Vargo E.L."/>
            <person name="Vilcinskas A."/>
            <person name="Wang J."/>
            <person name="Bornberg-Bauer E."/>
            <person name="Korb J."/>
            <person name="Zhang G."/>
            <person name="Liebig J."/>
        </authorList>
    </citation>
    <scope>NUCLEOTIDE SEQUENCE [LARGE SCALE GENOMIC DNA]</scope>
    <source>
        <tissue evidence="2">Whole organism</tissue>
    </source>
</reference>
<sequence>MSDDVVRKIPSPARAASHILKCQREAFHSDRWLCWNEYQHWSLTEVQARLRVETESCRKRKRFSKNRENVGHDNPQSIFCQRR</sequence>
<dbReference type="AlphaFoldDB" id="A0A067RMW5"/>
<dbReference type="Proteomes" id="UP000027135">
    <property type="component" value="Unassembled WGS sequence"/>
</dbReference>
<name>A0A067RMW5_ZOONE</name>